<evidence type="ECO:0000313" key="3">
    <source>
        <dbReference type="EMBL" id="SNS47967.1"/>
    </source>
</evidence>
<gene>
    <name evidence="3" type="ORF">SAMN05421770_1011152</name>
</gene>
<accession>A0A239ETL3</accession>
<dbReference type="RefSeq" id="WP_089407377.1">
    <property type="nucleotide sequence ID" value="NZ_FZOU01000001.1"/>
</dbReference>
<dbReference type="PANTHER" id="PTHR45947:SF15">
    <property type="entry name" value="TEICHURONIC ACID BIOSYNTHESIS GLYCOSYLTRANSFERASE TUAC-RELATED"/>
    <property type="match status" value="1"/>
</dbReference>
<dbReference type="AlphaFoldDB" id="A0A239ETL3"/>
<reference evidence="3 4" key="1">
    <citation type="submission" date="2017-06" db="EMBL/GenBank/DDBJ databases">
        <authorList>
            <person name="Kim H.J."/>
            <person name="Triplett B.A."/>
        </authorList>
    </citation>
    <scope>NUCLEOTIDE SEQUENCE [LARGE SCALE GENOMIC DNA]</scope>
    <source>
        <strain evidence="3 4">DSM 18704</strain>
    </source>
</reference>
<sequence>MTSRAVPHRDDRATVRMAYLLSRYPAISHTFFLHEVLGLRARGLHIETASINQPDRSRDQLPAIEAAEADTTFYIKGGSKSTALIDIVKTAIAQPSVVWRGLRAVFGIADLTLRQRGFWLFYLAEAILAGRWMKQRGLNHLHVHFGGPVASVALLTSAAWRIPYSITIHGPEELLNMDAYQLREKTRRASFVVCISDFCRSQLFQITPMEEWHKFHVVRLGVDPMLLTPPDNATSSRTLELVCTGRLVAAKGHQILLEALLMLQGQGAKIHATLIGAGPERESLERFALDHGLGKSVTFTSSLSHQATLDHVRRADIFTLASFAEGIPVAIMEAMSLGVPCVSTTIAGIPELIRSGIDGLLVPPANASALADALRALVDDPGLRRKLGVAARERIISHYNLPLNQELLARVFERQAAGRSLTETHSTNSARTAQ</sequence>
<proteinExistence type="predicted"/>
<evidence type="ECO:0000259" key="2">
    <source>
        <dbReference type="Pfam" id="PF13439"/>
    </source>
</evidence>
<keyword evidence="3" id="KW-0808">Transferase</keyword>
<feature type="domain" description="Glycosyl transferase family 1" evidence="1">
    <location>
        <begin position="239"/>
        <end position="394"/>
    </location>
</feature>
<dbReference type="InterPro" id="IPR050194">
    <property type="entry name" value="Glycosyltransferase_grp1"/>
</dbReference>
<dbReference type="PANTHER" id="PTHR45947">
    <property type="entry name" value="SULFOQUINOVOSYL TRANSFERASE SQD2"/>
    <property type="match status" value="1"/>
</dbReference>
<feature type="domain" description="Glycosyltransferase subfamily 4-like N-terminal" evidence="2">
    <location>
        <begin position="112"/>
        <end position="224"/>
    </location>
</feature>
<dbReference type="InterPro" id="IPR028098">
    <property type="entry name" value="Glyco_trans_4-like_N"/>
</dbReference>
<dbReference type="Pfam" id="PF00534">
    <property type="entry name" value="Glycos_transf_1"/>
    <property type="match status" value="1"/>
</dbReference>
<dbReference type="SUPFAM" id="SSF53756">
    <property type="entry name" value="UDP-Glycosyltransferase/glycogen phosphorylase"/>
    <property type="match status" value="1"/>
</dbReference>
<evidence type="ECO:0000313" key="4">
    <source>
        <dbReference type="Proteomes" id="UP000198356"/>
    </source>
</evidence>
<dbReference type="Pfam" id="PF13439">
    <property type="entry name" value="Glyco_transf_4"/>
    <property type="match status" value="1"/>
</dbReference>
<dbReference type="Proteomes" id="UP000198356">
    <property type="component" value="Unassembled WGS sequence"/>
</dbReference>
<dbReference type="EMBL" id="FZOU01000001">
    <property type="protein sequence ID" value="SNS47967.1"/>
    <property type="molecule type" value="Genomic_DNA"/>
</dbReference>
<organism evidence="3 4">
    <name type="scientific">Granulicella rosea</name>
    <dbReference type="NCBI Taxonomy" id="474952"/>
    <lineage>
        <taxon>Bacteria</taxon>
        <taxon>Pseudomonadati</taxon>
        <taxon>Acidobacteriota</taxon>
        <taxon>Terriglobia</taxon>
        <taxon>Terriglobales</taxon>
        <taxon>Acidobacteriaceae</taxon>
        <taxon>Granulicella</taxon>
    </lineage>
</organism>
<keyword evidence="4" id="KW-1185">Reference proteome</keyword>
<protein>
    <submittedName>
        <fullName evidence="3">Glycosyltransferase involved in cell wall bisynthesis</fullName>
    </submittedName>
</protein>
<dbReference type="Gene3D" id="3.40.50.2000">
    <property type="entry name" value="Glycogen Phosphorylase B"/>
    <property type="match status" value="2"/>
</dbReference>
<evidence type="ECO:0000259" key="1">
    <source>
        <dbReference type="Pfam" id="PF00534"/>
    </source>
</evidence>
<dbReference type="CDD" id="cd03801">
    <property type="entry name" value="GT4_PimA-like"/>
    <property type="match status" value="1"/>
</dbReference>
<name>A0A239ETL3_9BACT</name>
<dbReference type="GO" id="GO:0016757">
    <property type="term" value="F:glycosyltransferase activity"/>
    <property type="evidence" value="ECO:0007669"/>
    <property type="project" value="InterPro"/>
</dbReference>
<dbReference type="OrthoDB" id="73743at2"/>
<dbReference type="InterPro" id="IPR001296">
    <property type="entry name" value="Glyco_trans_1"/>
</dbReference>